<dbReference type="VEuPathDB" id="FungiDB:LEMA_P093390.1"/>
<dbReference type="SUPFAM" id="SSF52096">
    <property type="entry name" value="ClpP/crotonase"/>
    <property type="match status" value="1"/>
</dbReference>
<dbReference type="OMA" id="GWTETAH"/>
<keyword evidence="5" id="KW-1185">Reference proteome</keyword>
<evidence type="ECO:0000256" key="2">
    <source>
        <dbReference type="ARBA" id="ARBA00005254"/>
    </source>
</evidence>
<keyword evidence="3" id="KW-0843">Virulence</keyword>
<dbReference type="PANTHER" id="PTHR43684">
    <property type="match status" value="1"/>
</dbReference>
<dbReference type="Gene3D" id="3.90.226.10">
    <property type="entry name" value="2-enoyl-CoA Hydratase, Chain A, domain 1"/>
    <property type="match status" value="1"/>
</dbReference>
<dbReference type="GO" id="GO:0016853">
    <property type="term" value="F:isomerase activity"/>
    <property type="evidence" value="ECO:0007669"/>
    <property type="project" value="UniProtKB-KW"/>
</dbReference>
<dbReference type="AlphaFoldDB" id="E5A253"/>
<organism evidence="5">
    <name type="scientific">Leptosphaeria maculans (strain JN3 / isolate v23.1.3 / race Av1-4-5-6-7-8)</name>
    <name type="common">Blackleg fungus</name>
    <name type="synonym">Phoma lingam</name>
    <dbReference type="NCBI Taxonomy" id="985895"/>
    <lineage>
        <taxon>Eukaryota</taxon>
        <taxon>Fungi</taxon>
        <taxon>Dikarya</taxon>
        <taxon>Ascomycota</taxon>
        <taxon>Pezizomycotina</taxon>
        <taxon>Dothideomycetes</taxon>
        <taxon>Pleosporomycetidae</taxon>
        <taxon>Pleosporales</taxon>
        <taxon>Pleosporineae</taxon>
        <taxon>Leptosphaeriaceae</taxon>
        <taxon>Plenodomus</taxon>
        <taxon>Plenodomus lingam/Leptosphaeria maculans species complex</taxon>
    </lineage>
</organism>
<gene>
    <name evidence="4" type="ORF">LEMA_P093390.1</name>
</gene>
<dbReference type="OrthoDB" id="2018133at2759"/>
<proteinExistence type="inferred from homology"/>
<dbReference type="eggNOG" id="KOG1680">
    <property type="taxonomic scope" value="Eukaryota"/>
</dbReference>
<dbReference type="InterPro" id="IPR029045">
    <property type="entry name" value="ClpP/crotonase-like_dom_sf"/>
</dbReference>
<dbReference type="InterPro" id="IPR014748">
    <property type="entry name" value="Enoyl-CoA_hydra_C"/>
</dbReference>
<evidence type="ECO:0000313" key="4">
    <source>
        <dbReference type="EMBL" id="CBX97930.1"/>
    </source>
</evidence>
<name>E5A253_LEPMJ</name>
<comment type="pathway">
    <text evidence="1">Mycotoxin biosynthesis.</text>
</comment>
<dbReference type="InterPro" id="IPR001753">
    <property type="entry name" value="Enoyl-CoA_hydra/iso"/>
</dbReference>
<evidence type="ECO:0000313" key="5">
    <source>
        <dbReference type="Proteomes" id="UP000002668"/>
    </source>
</evidence>
<dbReference type="EMBL" id="FP929132">
    <property type="protein sequence ID" value="CBX97930.1"/>
    <property type="molecule type" value="Genomic_DNA"/>
</dbReference>
<dbReference type="Pfam" id="PF00378">
    <property type="entry name" value="ECH_1"/>
    <property type="match status" value="1"/>
</dbReference>
<dbReference type="InParanoid" id="E5A253"/>
<accession>E5A253</accession>
<evidence type="ECO:0000256" key="1">
    <source>
        <dbReference type="ARBA" id="ARBA00004685"/>
    </source>
</evidence>
<comment type="similarity">
    <text evidence="2">Belongs to the enoyl-CoA hydratase/isomerase family.</text>
</comment>
<dbReference type="InterPro" id="IPR051053">
    <property type="entry name" value="ECH/Chromodomain_protein"/>
</dbReference>
<protein>
    <submittedName>
        <fullName evidence="4">Similar to enoyl-CoA hydratase/isomerase</fullName>
    </submittedName>
</protein>
<dbReference type="Gene3D" id="1.10.12.10">
    <property type="entry name" value="Lyase 2-enoyl-coa Hydratase, Chain A, domain 2"/>
    <property type="match status" value="1"/>
</dbReference>
<sequence>MLSRAHPPISLPTSYDTLPFTQIRTAHHPPEPSIIILTLHRPGHHNAFTDTMRAEMETAYAMFDVDDRVKCIVLTGSGRIFCAGADLEIGFGKGRDGKDGESVGEHRDGGGRVSLALHHCRKPTIAALQGSAVGIGITMTLPANIRIAHASAKIGFVFARRGLVMEAASSFYLPRLIGYSRAMRAVTTGATYRADDAIWDGLFAETLGRAEDVLPRALEVAGDVVRNTSAVSTYLMKEMMFRDAGSPEGQHLLDSRVIFELFGSPDNTEGVQSFLEKREAKFTGTLDDTKLTQYPWWMPLDILGRPKVAPMGKPKI</sequence>
<dbReference type="Proteomes" id="UP000002668">
    <property type="component" value="Genome"/>
</dbReference>
<dbReference type="PANTHER" id="PTHR43684:SF4">
    <property type="entry name" value="ENOYL-COA HYDRATASE_ISOMERASE FAMILY PROTEIN (AFU_ORTHOLOGUE AFUA_1G01890)"/>
    <property type="match status" value="1"/>
</dbReference>
<dbReference type="STRING" id="985895.E5A253"/>
<dbReference type="CDD" id="cd06558">
    <property type="entry name" value="crotonase-like"/>
    <property type="match status" value="1"/>
</dbReference>
<evidence type="ECO:0000256" key="3">
    <source>
        <dbReference type="ARBA" id="ARBA00023026"/>
    </source>
</evidence>
<dbReference type="GeneID" id="13281512"/>
<dbReference type="HOGENOM" id="CLU_009834_7_2_1"/>
<reference evidence="5" key="1">
    <citation type="journal article" date="2011" name="Nat. Commun.">
        <title>Effector diversification within compartments of the Leptosphaeria maculans genome affected by Repeat-Induced Point mutations.</title>
        <authorList>
            <person name="Rouxel T."/>
            <person name="Grandaubert J."/>
            <person name="Hane J.K."/>
            <person name="Hoede C."/>
            <person name="van de Wouw A.P."/>
            <person name="Couloux A."/>
            <person name="Dominguez V."/>
            <person name="Anthouard V."/>
            <person name="Bally P."/>
            <person name="Bourras S."/>
            <person name="Cozijnsen A.J."/>
            <person name="Ciuffetti L.M."/>
            <person name="Degrave A."/>
            <person name="Dilmaghani A."/>
            <person name="Duret L."/>
            <person name="Fudal I."/>
            <person name="Goodwin S.B."/>
            <person name="Gout L."/>
            <person name="Glaser N."/>
            <person name="Linglin J."/>
            <person name="Kema G.H.J."/>
            <person name="Lapalu N."/>
            <person name="Lawrence C.B."/>
            <person name="May K."/>
            <person name="Meyer M."/>
            <person name="Ollivier B."/>
            <person name="Poulain J."/>
            <person name="Schoch C.L."/>
            <person name="Simon A."/>
            <person name="Spatafora J.W."/>
            <person name="Stachowiak A."/>
            <person name="Turgeon B.G."/>
            <person name="Tyler B.M."/>
            <person name="Vincent D."/>
            <person name="Weissenbach J."/>
            <person name="Amselem J."/>
            <person name="Quesneville H."/>
            <person name="Oliver R.P."/>
            <person name="Wincker P."/>
            <person name="Balesdent M.-H."/>
            <person name="Howlett B.J."/>
        </authorList>
    </citation>
    <scope>NUCLEOTIDE SEQUENCE [LARGE SCALE GENOMIC DNA]</scope>
    <source>
        <strain evidence="5">JN3 / isolate v23.1.3 / race Av1-4-5-6-7-8</strain>
    </source>
</reference>
<keyword evidence="4" id="KW-0413">Isomerase</keyword>